<dbReference type="InterPro" id="IPR017941">
    <property type="entry name" value="Rieske_2Fe-2S"/>
</dbReference>
<protein>
    <submittedName>
        <fullName evidence="6">Non-heme iron oxygenase ferredoxin subunit</fullName>
    </submittedName>
</protein>
<dbReference type="RefSeq" id="WP_285966436.1">
    <property type="nucleotide sequence ID" value="NZ_CP127294.1"/>
</dbReference>
<dbReference type="AlphaFoldDB" id="A0A9Y2MRN2"/>
<dbReference type="InterPro" id="IPR036922">
    <property type="entry name" value="Rieske_2Fe-2S_sf"/>
</dbReference>
<name>A0A9Y2MRN2_9PSEU</name>
<sequence length="102" mass="10988">MAKCLVAKLADLQGNPLKAVTADGKQICLARLESGEVFALSDICSHEWIELSDGDLDGEEVECPAHGSRFNVRTGEVSGLPAEEPVLTYPVAIEDDEIYVEV</sequence>
<dbReference type="Gene3D" id="2.102.10.10">
    <property type="entry name" value="Rieske [2Fe-2S] iron-sulphur domain"/>
    <property type="match status" value="1"/>
</dbReference>
<evidence type="ECO:0000256" key="3">
    <source>
        <dbReference type="ARBA" id="ARBA00023004"/>
    </source>
</evidence>
<dbReference type="EMBL" id="CP127294">
    <property type="protein sequence ID" value="WIX75671.1"/>
    <property type="molecule type" value="Genomic_DNA"/>
</dbReference>
<accession>A0A9Y2MRN2</accession>
<dbReference type="PROSITE" id="PS51296">
    <property type="entry name" value="RIESKE"/>
    <property type="match status" value="1"/>
</dbReference>
<gene>
    <name evidence="6" type="ORF">QRX50_29745</name>
</gene>
<evidence type="ECO:0000313" key="6">
    <source>
        <dbReference type="EMBL" id="WIX75671.1"/>
    </source>
</evidence>
<evidence type="ECO:0000259" key="5">
    <source>
        <dbReference type="PROSITE" id="PS51296"/>
    </source>
</evidence>
<dbReference type="KEGG" id="acab:QRX50_29745"/>
<keyword evidence="2" id="KW-0479">Metal-binding</keyword>
<dbReference type="GO" id="GO:0046872">
    <property type="term" value="F:metal ion binding"/>
    <property type="evidence" value="ECO:0007669"/>
    <property type="project" value="UniProtKB-KW"/>
</dbReference>
<dbReference type="SUPFAM" id="SSF50022">
    <property type="entry name" value="ISP domain"/>
    <property type="match status" value="1"/>
</dbReference>
<evidence type="ECO:0000256" key="2">
    <source>
        <dbReference type="ARBA" id="ARBA00022723"/>
    </source>
</evidence>
<dbReference type="CDD" id="cd03528">
    <property type="entry name" value="Rieske_RO_ferredoxin"/>
    <property type="match status" value="1"/>
</dbReference>
<dbReference type="GO" id="GO:0051537">
    <property type="term" value="F:2 iron, 2 sulfur cluster binding"/>
    <property type="evidence" value="ECO:0007669"/>
    <property type="project" value="UniProtKB-KW"/>
</dbReference>
<keyword evidence="3" id="KW-0408">Iron</keyword>
<dbReference type="GO" id="GO:0004497">
    <property type="term" value="F:monooxygenase activity"/>
    <property type="evidence" value="ECO:0007669"/>
    <property type="project" value="UniProtKB-ARBA"/>
</dbReference>
<dbReference type="GO" id="GO:0016705">
    <property type="term" value="F:oxidoreductase activity, acting on paired donors, with incorporation or reduction of molecular oxygen"/>
    <property type="evidence" value="ECO:0007669"/>
    <property type="project" value="UniProtKB-ARBA"/>
</dbReference>
<dbReference type="Pfam" id="PF00355">
    <property type="entry name" value="Rieske"/>
    <property type="match status" value="1"/>
</dbReference>
<organism evidence="6 7">
    <name type="scientific">Amycolatopsis carbonis</name>
    <dbReference type="NCBI Taxonomy" id="715471"/>
    <lineage>
        <taxon>Bacteria</taxon>
        <taxon>Bacillati</taxon>
        <taxon>Actinomycetota</taxon>
        <taxon>Actinomycetes</taxon>
        <taxon>Pseudonocardiales</taxon>
        <taxon>Pseudonocardiaceae</taxon>
        <taxon>Amycolatopsis</taxon>
    </lineage>
</organism>
<feature type="domain" description="Rieske" evidence="5">
    <location>
        <begin position="4"/>
        <end position="100"/>
    </location>
</feature>
<proteinExistence type="predicted"/>
<evidence type="ECO:0000256" key="1">
    <source>
        <dbReference type="ARBA" id="ARBA00022714"/>
    </source>
</evidence>
<keyword evidence="1" id="KW-0001">2Fe-2S</keyword>
<dbReference type="PANTHER" id="PTHR21496">
    <property type="entry name" value="FERREDOXIN-RELATED"/>
    <property type="match status" value="1"/>
</dbReference>
<keyword evidence="7" id="KW-1185">Reference proteome</keyword>
<keyword evidence="4" id="KW-0411">Iron-sulfur</keyword>
<evidence type="ECO:0000313" key="7">
    <source>
        <dbReference type="Proteomes" id="UP001236014"/>
    </source>
</evidence>
<reference evidence="6 7" key="1">
    <citation type="submission" date="2023-06" db="EMBL/GenBank/DDBJ databases">
        <authorList>
            <person name="Oyuntsetseg B."/>
            <person name="Kim S.B."/>
        </authorList>
    </citation>
    <scope>NUCLEOTIDE SEQUENCE [LARGE SCALE GENOMIC DNA]</scope>
    <source>
        <strain evidence="6 7">2-15</strain>
    </source>
</reference>
<dbReference type="PANTHER" id="PTHR21496:SF23">
    <property type="entry name" value="3-PHENYLPROPIONATE_CINNAMIC ACID DIOXYGENASE FERREDOXIN SUBUNIT"/>
    <property type="match status" value="1"/>
</dbReference>
<evidence type="ECO:0000256" key="4">
    <source>
        <dbReference type="ARBA" id="ARBA00023014"/>
    </source>
</evidence>
<dbReference type="Proteomes" id="UP001236014">
    <property type="component" value="Chromosome"/>
</dbReference>